<organism evidence="1 2">
    <name type="scientific">Rhynchophorus ferrugineus</name>
    <name type="common">Red palm weevil</name>
    <name type="synonym">Curculio ferrugineus</name>
    <dbReference type="NCBI Taxonomy" id="354439"/>
    <lineage>
        <taxon>Eukaryota</taxon>
        <taxon>Metazoa</taxon>
        <taxon>Ecdysozoa</taxon>
        <taxon>Arthropoda</taxon>
        <taxon>Hexapoda</taxon>
        <taxon>Insecta</taxon>
        <taxon>Pterygota</taxon>
        <taxon>Neoptera</taxon>
        <taxon>Endopterygota</taxon>
        <taxon>Coleoptera</taxon>
        <taxon>Polyphaga</taxon>
        <taxon>Cucujiformia</taxon>
        <taxon>Curculionidae</taxon>
        <taxon>Dryophthorinae</taxon>
        <taxon>Rhynchophorus</taxon>
    </lineage>
</organism>
<dbReference type="GO" id="GO:0042428">
    <property type="term" value="P:serotonin metabolic process"/>
    <property type="evidence" value="ECO:0007669"/>
    <property type="project" value="TreeGrafter"/>
</dbReference>
<accession>A0A834IRL5</accession>
<dbReference type="OrthoDB" id="2017893at2759"/>
<dbReference type="EMBL" id="JAACXV010000039">
    <property type="protein sequence ID" value="KAF7286044.1"/>
    <property type="molecule type" value="Genomic_DNA"/>
</dbReference>
<dbReference type="GO" id="GO:0061630">
    <property type="term" value="F:ubiquitin protein ligase activity"/>
    <property type="evidence" value="ECO:0007669"/>
    <property type="project" value="InterPro"/>
</dbReference>
<evidence type="ECO:0000313" key="2">
    <source>
        <dbReference type="Proteomes" id="UP000625711"/>
    </source>
</evidence>
<dbReference type="AlphaFoldDB" id="A0A834IRL5"/>
<dbReference type="GO" id="GO:0032436">
    <property type="term" value="P:positive regulation of proteasomal ubiquitin-dependent protein catabolic process"/>
    <property type="evidence" value="ECO:0007669"/>
    <property type="project" value="TreeGrafter"/>
</dbReference>
<gene>
    <name evidence="1" type="ORF">GWI33_008347</name>
</gene>
<dbReference type="GO" id="GO:0042415">
    <property type="term" value="P:norepinephrine metabolic process"/>
    <property type="evidence" value="ECO:0007669"/>
    <property type="project" value="TreeGrafter"/>
</dbReference>
<proteinExistence type="predicted"/>
<comment type="caution">
    <text evidence="1">The sequence shown here is derived from an EMBL/GenBank/DDBJ whole genome shotgun (WGS) entry which is preliminary data.</text>
</comment>
<dbReference type="PANTHER" id="PTHR46717">
    <property type="entry name" value="E3 UBIQUITIN-PROTEIN LIGASE RNF180"/>
    <property type="match status" value="1"/>
</dbReference>
<dbReference type="InterPro" id="IPR033263">
    <property type="entry name" value="RNF180"/>
</dbReference>
<dbReference type="PANTHER" id="PTHR46717:SF1">
    <property type="entry name" value="E3 UBIQUITIN-PROTEIN LIGASE RNF180"/>
    <property type="match status" value="1"/>
</dbReference>
<keyword evidence="2" id="KW-1185">Reference proteome</keyword>
<sequence>MFYRIKCRKCRKLIVEDSHDQKLILTCHGIPLGNTIAQDCSSEDSVVYLNDDYLPSWIKDKIEEVNWTKSRINCPGCDCRIGAFDFVSGTKCNCKTHMLPATHIIKSKVDLIKLNEEG</sequence>
<dbReference type="GO" id="GO:0000209">
    <property type="term" value="P:protein polyubiquitination"/>
    <property type="evidence" value="ECO:0007669"/>
    <property type="project" value="InterPro"/>
</dbReference>
<dbReference type="Proteomes" id="UP000625711">
    <property type="component" value="Unassembled WGS sequence"/>
</dbReference>
<dbReference type="GO" id="GO:0031624">
    <property type="term" value="F:ubiquitin conjugating enzyme binding"/>
    <property type="evidence" value="ECO:0007669"/>
    <property type="project" value="TreeGrafter"/>
</dbReference>
<protein>
    <submittedName>
        <fullName evidence="1">Uncharacterized protein</fullName>
    </submittedName>
</protein>
<evidence type="ECO:0000313" key="1">
    <source>
        <dbReference type="EMBL" id="KAF7286044.1"/>
    </source>
</evidence>
<dbReference type="GO" id="GO:0005789">
    <property type="term" value="C:endoplasmic reticulum membrane"/>
    <property type="evidence" value="ECO:0007669"/>
    <property type="project" value="TreeGrafter"/>
</dbReference>
<reference evidence="1" key="1">
    <citation type="submission" date="2020-08" db="EMBL/GenBank/DDBJ databases">
        <title>Genome sequencing and assembly of the red palm weevil Rhynchophorus ferrugineus.</title>
        <authorList>
            <person name="Dias G.B."/>
            <person name="Bergman C.M."/>
            <person name="Manee M."/>
        </authorList>
    </citation>
    <scope>NUCLEOTIDE SEQUENCE</scope>
    <source>
        <strain evidence="1">AA-2017</strain>
        <tissue evidence="1">Whole larva</tissue>
    </source>
</reference>
<name>A0A834IRL5_RHYFE</name>